<keyword evidence="3" id="KW-1185">Reference proteome</keyword>
<name>A0ABT0MV05_9GAMM</name>
<evidence type="ECO:0000256" key="1">
    <source>
        <dbReference type="ARBA" id="ARBA00022649"/>
    </source>
</evidence>
<sequence length="102" mass="11390">MYAFNRHRLPTWGMVMVSVASSRKRTINITVDPLLADRAKKLSLNISAIAGEALAAKVRELEQARWLEENQEAIKAMNRFVTENGIPRSSKGLRITRPTAGV</sequence>
<protein>
    <submittedName>
        <fullName evidence="2">Type II toxin-antitoxin system CcdA family antitoxin</fullName>
    </submittedName>
</protein>
<reference evidence="2 3" key="1">
    <citation type="submission" date="2022-02" db="EMBL/GenBank/DDBJ databases">
        <title>Description of Brenneria tiliae sp. nov. isolated from symptomatic Tilia x moltkei and Tilia x europaea trees in the UK.</title>
        <authorList>
            <person name="Kile H."/>
        </authorList>
    </citation>
    <scope>NUCLEOTIDE SEQUENCE [LARGE SCALE GENOMIC DNA]</scope>
    <source>
        <strain evidence="2 3">MC1SB4.1</strain>
    </source>
</reference>
<comment type="caution">
    <text evidence="2">The sequence shown here is derived from an EMBL/GenBank/DDBJ whole genome shotgun (WGS) entry which is preliminary data.</text>
</comment>
<proteinExistence type="predicted"/>
<dbReference type="EMBL" id="JAKPBZ010000112">
    <property type="protein sequence ID" value="MCL2893654.1"/>
    <property type="molecule type" value="Genomic_DNA"/>
</dbReference>
<organism evidence="2 3">
    <name type="scientific">Brenneria tiliae</name>
    <dbReference type="NCBI Taxonomy" id="2914984"/>
    <lineage>
        <taxon>Bacteria</taxon>
        <taxon>Pseudomonadati</taxon>
        <taxon>Pseudomonadota</taxon>
        <taxon>Gammaproteobacteria</taxon>
        <taxon>Enterobacterales</taxon>
        <taxon>Pectobacteriaceae</taxon>
        <taxon>Brenneria</taxon>
    </lineage>
</organism>
<accession>A0ABT0MV05</accession>
<dbReference type="Proteomes" id="UP001203069">
    <property type="component" value="Unassembled WGS sequence"/>
</dbReference>
<keyword evidence="1" id="KW-1277">Toxin-antitoxin system</keyword>
<dbReference type="InterPro" id="IPR009956">
    <property type="entry name" value="Post-segregation_anti-tox_CcdA"/>
</dbReference>
<evidence type="ECO:0000313" key="2">
    <source>
        <dbReference type="EMBL" id="MCL2893654.1"/>
    </source>
</evidence>
<dbReference type="Pfam" id="PF07362">
    <property type="entry name" value="CcdA"/>
    <property type="match status" value="1"/>
</dbReference>
<evidence type="ECO:0000313" key="3">
    <source>
        <dbReference type="Proteomes" id="UP001203069"/>
    </source>
</evidence>
<gene>
    <name evidence="2" type="ORF">MFP26_13280</name>
</gene>